<sequence>MEGGLRSTGEAAEEKVDTQEIMASSSSLVAGIEMDTELRGVSSSLVVEIQEEKMLEHSGGANEELMDGSELALRAEKKSNCSSWVVEMRSCLRTPGHPWRWRGGSSAPSIGCRSLSRR</sequence>
<protein>
    <submittedName>
        <fullName evidence="1">Uncharacterized protein</fullName>
    </submittedName>
</protein>
<keyword evidence="2" id="KW-1185">Reference proteome</keyword>
<dbReference type="AlphaFoldDB" id="A0A8T0PQB3"/>
<reference evidence="1" key="1">
    <citation type="submission" date="2020-05" db="EMBL/GenBank/DDBJ databases">
        <title>WGS assembly of Panicum virgatum.</title>
        <authorList>
            <person name="Lovell J.T."/>
            <person name="Jenkins J."/>
            <person name="Shu S."/>
            <person name="Juenger T.E."/>
            <person name="Schmutz J."/>
        </authorList>
    </citation>
    <scope>NUCLEOTIDE SEQUENCE</scope>
    <source>
        <strain evidence="1">AP13</strain>
    </source>
</reference>
<dbReference type="Proteomes" id="UP000823388">
    <property type="component" value="Chromosome 8K"/>
</dbReference>
<dbReference type="EMBL" id="CM029051">
    <property type="protein sequence ID" value="KAG2562502.1"/>
    <property type="molecule type" value="Genomic_DNA"/>
</dbReference>
<proteinExistence type="predicted"/>
<organism evidence="1 2">
    <name type="scientific">Panicum virgatum</name>
    <name type="common">Blackwell switchgrass</name>
    <dbReference type="NCBI Taxonomy" id="38727"/>
    <lineage>
        <taxon>Eukaryota</taxon>
        <taxon>Viridiplantae</taxon>
        <taxon>Streptophyta</taxon>
        <taxon>Embryophyta</taxon>
        <taxon>Tracheophyta</taxon>
        <taxon>Spermatophyta</taxon>
        <taxon>Magnoliopsida</taxon>
        <taxon>Liliopsida</taxon>
        <taxon>Poales</taxon>
        <taxon>Poaceae</taxon>
        <taxon>PACMAD clade</taxon>
        <taxon>Panicoideae</taxon>
        <taxon>Panicodae</taxon>
        <taxon>Paniceae</taxon>
        <taxon>Panicinae</taxon>
        <taxon>Panicum</taxon>
        <taxon>Panicum sect. Hiantes</taxon>
    </lineage>
</organism>
<name>A0A8T0PQB3_PANVG</name>
<evidence type="ECO:0000313" key="1">
    <source>
        <dbReference type="EMBL" id="KAG2562502.1"/>
    </source>
</evidence>
<evidence type="ECO:0000313" key="2">
    <source>
        <dbReference type="Proteomes" id="UP000823388"/>
    </source>
</evidence>
<gene>
    <name evidence="1" type="ORF">PVAP13_8KG118602</name>
</gene>
<accession>A0A8T0PQB3</accession>
<comment type="caution">
    <text evidence="1">The sequence shown here is derived from an EMBL/GenBank/DDBJ whole genome shotgun (WGS) entry which is preliminary data.</text>
</comment>